<dbReference type="EMBL" id="CP058561">
    <property type="protein sequence ID" value="QUH31062.1"/>
    <property type="molecule type" value="Genomic_DNA"/>
</dbReference>
<reference evidence="2 3" key="1">
    <citation type="submission" date="2020-07" db="EMBL/GenBank/DDBJ databases">
        <title>Vallitalea guaymasensis genome.</title>
        <authorList>
            <person name="Postec A."/>
        </authorList>
    </citation>
    <scope>NUCLEOTIDE SEQUENCE [LARGE SCALE GENOMIC DNA]</scope>
    <source>
        <strain evidence="2 3">Ra1766G1</strain>
    </source>
</reference>
<dbReference type="KEGG" id="vgu:HYG85_19920"/>
<evidence type="ECO:0000313" key="2">
    <source>
        <dbReference type="EMBL" id="QUH31062.1"/>
    </source>
</evidence>
<feature type="region of interest" description="Disordered" evidence="1">
    <location>
        <begin position="1"/>
        <end position="48"/>
    </location>
</feature>
<protein>
    <submittedName>
        <fullName evidence="2">Uncharacterized protein</fullName>
    </submittedName>
</protein>
<keyword evidence="3" id="KW-1185">Reference proteome</keyword>
<proteinExistence type="predicted"/>
<accession>A0A8J8MDT8</accession>
<feature type="compositionally biased region" description="Polar residues" evidence="1">
    <location>
        <begin position="38"/>
        <end position="48"/>
    </location>
</feature>
<gene>
    <name evidence="2" type="ORF">HYG85_19920</name>
</gene>
<sequence length="48" mass="5210">MAKEKVKDKGGSLGGLSKSYNNNRSVNGKIKNSKDTTSRNSDNLSHKD</sequence>
<dbReference type="Proteomes" id="UP000677305">
    <property type="component" value="Chromosome"/>
</dbReference>
<evidence type="ECO:0000256" key="1">
    <source>
        <dbReference type="SAM" id="MobiDB-lite"/>
    </source>
</evidence>
<dbReference type="AlphaFoldDB" id="A0A8J8MDT8"/>
<name>A0A8J8MDT8_9FIRM</name>
<organism evidence="2 3">
    <name type="scientific">Vallitalea guaymasensis</name>
    <dbReference type="NCBI Taxonomy" id="1185412"/>
    <lineage>
        <taxon>Bacteria</taxon>
        <taxon>Bacillati</taxon>
        <taxon>Bacillota</taxon>
        <taxon>Clostridia</taxon>
        <taxon>Lachnospirales</taxon>
        <taxon>Vallitaleaceae</taxon>
        <taxon>Vallitalea</taxon>
    </lineage>
</organism>
<feature type="compositionally biased region" description="Basic and acidic residues" evidence="1">
    <location>
        <begin position="1"/>
        <end position="10"/>
    </location>
</feature>
<dbReference type="RefSeq" id="WP_193774759.1">
    <property type="nucleotide sequence ID" value="NZ_CP058561.1"/>
</dbReference>
<evidence type="ECO:0000313" key="3">
    <source>
        <dbReference type="Proteomes" id="UP000677305"/>
    </source>
</evidence>